<dbReference type="PANTHER" id="PTHR43031">
    <property type="entry name" value="FAD-DEPENDENT OXIDOREDUCTASE"/>
    <property type="match status" value="1"/>
</dbReference>
<dbReference type="OrthoDB" id="9808735at2"/>
<dbReference type="AlphaFoldDB" id="A0A3N1Y5X6"/>
<dbReference type="SMART" id="SM00450">
    <property type="entry name" value="RHOD"/>
    <property type="match status" value="1"/>
</dbReference>
<protein>
    <submittedName>
        <fullName evidence="3">Rhodanese-related sulfurtransferase</fullName>
    </submittedName>
</protein>
<keyword evidence="1" id="KW-0812">Transmembrane</keyword>
<evidence type="ECO:0000313" key="4">
    <source>
        <dbReference type="Proteomes" id="UP000276634"/>
    </source>
</evidence>
<dbReference type="InterPro" id="IPR050229">
    <property type="entry name" value="GlpE_sulfurtransferase"/>
</dbReference>
<dbReference type="EMBL" id="RJVI01000001">
    <property type="protein sequence ID" value="ROR34216.1"/>
    <property type="molecule type" value="Genomic_DNA"/>
</dbReference>
<gene>
    <name evidence="3" type="ORF">EDC57_0112</name>
</gene>
<feature type="domain" description="Rhodanese" evidence="2">
    <location>
        <begin position="50"/>
        <end position="140"/>
    </location>
</feature>
<evidence type="ECO:0000313" key="3">
    <source>
        <dbReference type="EMBL" id="ROR34216.1"/>
    </source>
</evidence>
<keyword evidence="1" id="KW-0472">Membrane</keyword>
<keyword evidence="3" id="KW-0808">Transferase</keyword>
<dbReference type="PROSITE" id="PS50206">
    <property type="entry name" value="RHODANESE_3"/>
    <property type="match status" value="1"/>
</dbReference>
<comment type="caution">
    <text evidence="3">The sequence shown here is derived from an EMBL/GenBank/DDBJ whole genome shotgun (WGS) entry which is preliminary data.</text>
</comment>
<sequence>MERLIEFATRHWLLVAAFVVTGGALVWSFVAPALRRYREVGPLEATTLINREDAVVLDVREPHEFREGHIAGAVSVPLARLRERLDELARYRGRPLVVVCRSGSRAPSACALLARSGFGPVYHLAGGMLAWERANLPVRRK</sequence>
<proteinExistence type="predicted"/>
<dbReference type="InterPro" id="IPR001763">
    <property type="entry name" value="Rhodanese-like_dom"/>
</dbReference>
<feature type="transmembrane region" description="Helical" evidence="1">
    <location>
        <begin position="12"/>
        <end position="34"/>
    </location>
</feature>
<dbReference type="RefSeq" id="WP_123399211.1">
    <property type="nucleotide sequence ID" value="NZ_RJVI01000001.1"/>
</dbReference>
<dbReference type="GO" id="GO:0016740">
    <property type="term" value="F:transferase activity"/>
    <property type="evidence" value="ECO:0007669"/>
    <property type="project" value="UniProtKB-KW"/>
</dbReference>
<dbReference type="Pfam" id="PF00581">
    <property type="entry name" value="Rhodanese"/>
    <property type="match status" value="1"/>
</dbReference>
<dbReference type="Proteomes" id="UP000276634">
    <property type="component" value="Unassembled WGS sequence"/>
</dbReference>
<dbReference type="Gene3D" id="3.40.250.10">
    <property type="entry name" value="Rhodanese-like domain"/>
    <property type="match status" value="1"/>
</dbReference>
<organism evidence="3 4">
    <name type="scientific">Inmirania thermothiophila</name>
    <dbReference type="NCBI Taxonomy" id="1750597"/>
    <lineage>
        <taxon>Bacteria</taxon>
        <taxon>Pseudomonadati</taxon>
        <taxon>Pseudomonadota</taxon>
        <taxon>Gammaproteobacteria</taxon>
        <taxon>Chromatiales</taxon>
        <taxon>Ectothiorhodospiraceae</taxon>
        <taxon>Inmirania</taxon>
    </lineage>
</organism>
<evidence type="ECO:0000259" key="2">
    <source>
        <dbReference type="PROSITE" id="PS50206"/>
    </source>
</evidence>
<dbReference type="InterPro" id="IPR036873">
    <property type="entry name" value="Rhodanese-like_dom_sf"/>
</dbReference>
<reference evidence="3 4" key="1">
    <citation type="submission" date="2018-11" db="EMBL/GenBank/DDBJ databases">
        <title>Genomic Encyclopedia of Type Strains, Phase IV (KMG-IV): sequencing the most valuable type-strain genomes for metagenomic binning, comparative biology and taxonomic classification.</title>
        <authorList>
            <person name="Goeker M."/>
        </authorList>
    </citation>
    <scope>NUCLEOTIDE SEQUENCE [LARGE SCALE GENOMIC DNA]</scope>
    <source>
        <strain evidence="3 4">DSM 100275</strain>
    </source>
</reference>
<accession>A0A3N1Y5X6</accession>
<dbReference type="PANTHER" id="PTHR43031:SF18">
    <property type="entry name" value="RHODANESE-RELATED SULFURTRANSFERASES"/>
    <property type="match status" value="1"/>
</dbReference>
<keyword evidence="1" id="KW-1133">Transmembrane helix</keyword>
<name>A0A3N1Y5X6_9GAMM</name>
<dbReference type="SUPFAM" id="SSF52821">
    <property type="entry name" value="Rhodanese/Cell cycle control phosphatase"/>
    <property type="match status" value="1"/>
</dbReference>
<keyword evidence="4" id="KW-1185">Reference proteome</keyword>
<evidence type="ECO:0000256" key="1">
    <source>
        <dbReference type="SAM" id="Phobius"/>
    </source>
</evidence>
<dbReference type="CDD" id="cd00158">
    <property type="entry name" value="RHOD"/>
    <property type="match status" value="1"/>
</dbReference>